<comment type="caution">
    <text evidence="1">The sequence shown here is derived from an EMBL/GenBank/DDBJ whole genome shotgun (WGS) entry which is preliminary data.</text>
</comment>
<gene>
    <name evidence="1" type="ORF">LCGC14_1592970</name>
</gene>
<organism evidence="1">
    <name type="scientific">marine sediment metagenome</name>
    <dbReference type="NCBI Taxonomy" id="412755"/>
    <lineage>
        <taxon>unclassified sequences</taxon>
        <taxon>metagenomes</taxon>
        <taxon>ecological metagenomes</taxon>
    </lineage>
</organism>
<dbReference type="EMBL" id="LAZR01012674">
    <property type="protein sequence ID" value="KKM25643.1"/>
    <property type="molecule type" value="Genomic_DNA"/>
</dbReference>
<protein>
    <submittedName>
        <fullName evidence="1">Uncharacterized protein</fullName>
    </submittedName>
</protein>
<sequence length="110" mass="13230">QKYKFQYRHVIVGRFDLLFFADVNLDSLLSNKFYVSTGRRLPPRSKKERYGDLFFVSNSLFMNQFASIADFQKQSDDMRIIIDPHYTCYQYLHSFLQTEQIGFFCQNQRT</sequence>
<name>A0A0F9KU62_9ZZZZ</name>
<evidence type="ECO:0000313" key="1">
    <source>
        <dbReference type="EMBL" id="KKM25643.1"/>
    </source>
</evidence>
<reference evidence="1" key="1">
    <citation type="journal article" date="2015" name="Nature">
        <title>Complex archaea that bridge the gap between prokaryotes and eukaryotes.</title>
        <authorList>
            <person name="Spang A."/>
            <person name="Saw J.H."/>
            <person name="Jorgensen S.L."/>
            <person name="Zaremba-Niedzwiedzka K."/>
            <person name="Martijn J."/>
            <person name="Lind A.E."/>
            <person name="van Eijk R."/>
            <person name="Schleper C."/>
            <person name="Guy L."/>
            <person name="Ettema T.J."/>
        </authorList>
    </citation>
    <scope>NUCLEOTIDE SEQUENCE</scope>
</reference>
<proteinExistence type="predicted"/>
<accession>A0A0F9KU62</accession>
<dbReference type="AlphaFoldDB" id="A0A0F9KU62"/>
<feature type="non-terminal residue" evidence="1">
    <location>
        <position position="1"/>
    </location>
</feature>